<dbReference type="Proteomes" id="UP000284763">
    <property type="component" value="Unassembled WGS sequence"/>
</dbReference>
<dbReference type="InterPro" id="IPR006638">
    <property type="entry name" value="Elp3/MiaA/NifB-like_rSAM"/>
</dbReference>
<dbReference type="SFLD" id="SFLDG01067">
    <property type="entry name" value="SPASM/twitch_domain_containing"/>
    <property type="match status" value="1"/>
</dbReference>
<dbReference type="InterPro" id="IPR058240">
    <property type="entry name" value="rSAM_sf"/>
</dbReference>
<dbReference type="SFLD" id="SFLDG01387">
    <property type="entry name" value="BtrN-like_SPASM_domain_contain"/>
    <property type="match status" value="1"/>
</dbReference>
<keyword evidence="5" id="KW-0560">Oxidoreductase</keyword>
<dbReference type="SUPFAM" id="SSF102114">
    <property type="entry name" value="Radical SAM enzymes"/>
    <property type="match status" value="1"/>
</dbReference>
<keyword evidence="3" id="KW-0949">S-adenosyl-L-methionine</keyword>
<dbReference type="GO" id="GO:0046872">
    <property type="term" value="F:metal ion binding"/>
    <property type="evidence" value="ECO:0007669"/>
    <property type="project" value="UniProtKB-KW"/>
</dbReference>
<evidence type="ECO:0000256" key="4">
    <source>
        <dbReference type="ARBA" id="ARBA00022723"/>
    </source>
</evidence>
<organism evidence="10 11">
    <name type="scientific">Methanosalsum natronophilum</name>
    <dbReference type="NCBI Taxonomy" id="768733"/>
    <lineage>
        <taxon>Archaea</taxon>
        <taxon>Methanobacteriati</taxon>
        <taxon>Methanobacteriota</taxon>
        <taxon>Stenosarchaea group</taxon>
        <taxon>Methanomicrobia</taxon>
        <taxon>Methanosarcinales</taxon>
        <taxon>Methanosarcinaceae</taxon>
        <taxon>Methanosalsum</taxon>
    </lineage>
</organism>
<keyword evidence="7" id="KW-0411">Iron-sulfur</keyword>
<protein>
    <submittedName>
        <fullName evidence="10">Heme b synthase</fullName>
    </submittedName>
</protein>
<sequence>MIFMVTPPKLIAWEFTARCNLSCVHCRGASTDEEVPGELTTIESKRFIDEIAEMGNPILILSGGEPLVREDVYEIAEYGTNKGLRVVLATNGTLLDENMVNRLIESGIQRISVSIDGSTAESHDKFRGSEGSFDQALEGINIIKDAGLEFQINTTITKRNLSEIPSIYEFAQHIGAVALHIFMLVPTGRGKEIENEEIPPEDYENVLNWFYDKQKTAKIQLKATCAPHYFRIMKQRSKQEGTTPPPAMSGSGHPHSKSHPHGYSAMTRGCLGGTSFCFVSSVGGVYTCGYLPEPAGNIKETSFKDIWENATIFNDLRDPNNLKGKCGVCEYRFICSGCRARAYAATGDYLEEEPYCVYIPQKRR</sequence>
<evidence type="ECO:0000256" key="2">
    <source>
        <dbReference type="ARBA" id="ARBA00022485"/>
    </source>
</evidence>
<dbReference type="InterPro" id="IPR017200">
    <property type="entry name" value="PqqE-like"/>
</dbReference>
<evidence type="ECO:0000313" key="10">
    <source>
        <dbReference type="EMBL" id="RQD81935.1"/>
    </source>
</evidence>
<keyword evidence="4" id="KW-0479">Metal-binding</keyword>
<dbReference type="Gene3D" id="3.20.20.70">
    <property type="entry name" value="Aldolase class I"/>
    <property type="match status" value="1"/>
</dbReference>
<dbReference type="CDD" id="cd01335">
    <property type="entry name" value="Radical_SAM"/>
    <property type="match status" value="1"/>
</dbReference>
<evidence type="ECO:0000256" key="1">
    <source>
        <dbReference type="ARBA" id="ARBA00001966"/>
    </source>
</evidence>
<keyword evidence="2" id="KW-0004">4Fe-4S</keyword>
<evidence type="ECO:0000256" key="3">
    <source>
        <dbReference type="ARBA" id="ARBA00022691"/>
    </source>
</evidence>
<dbReference type="NCBIfam" id="TIGR04545">
    <property type="entry name" value="rSAM_ahbD_hemeb"/>
    <property type="match status" value="1"/>
</dbReference>
<dbReference type="SFLD" id="SFLDS00029">
    <property type="entry name" value="Radical_SAM"/>
    <property type="match status" value="1"/>
</dbReference>
<evidence type="ECO:0000256" key="7">
    <source>
        <dbReference type="ARBA" id="ARBA00023014"/>
    </source>
</evidence>
<dbReference type="InterPro" id="IPR034391">
    <property type="entry name" value="AdoMet-like_SPASM_containing"/>
</dbReference>
<dbReference type="InterPro" id="IPR013785">
    <property type="entry name" value="Aldolase_TIM"/>
</dbReference>
<dbReference type="SFLD" id="SFLDF00542">
    <property type="entry name" value="alternative_heme_biosynthesis"/>
    <property type="match status" value="1"/>
</dbReference>
<dbReference type="PANTHER" id="PTHR11228">
    <property type="entry name" value="RADICAL SAM DOMAIN PROTEIN"/>
    <property type="match status" value="1"/>
</dbReference>
<reference evidence="10 11" key="1">
    <citation type="submission" date="2018-08" db="EMBL/GenBank/DDBJ databases">
        <title>The metabolism and importance of syntrophic acetate oxidation coupled to methane or sulfide production in haloalkaline environments.</title>
        <authorList>
            <person name="Timmers P.H.A."/>
            <person name="Vavourakis C.D."/>
            <person name="Sorokin D.Y."/>
            <person name="Sinninghe Damste J.S."/>
            <person name="Muyzer G."/>
            <person name="Stams A.J.M."/>
            <person name="Plugge C.M."/>
        </authorList>
    </citation>
    <scope>NUCLEOTIDE SEQUENCE [LARGE SCALE GENOMIC DNA]</scope>
    <source>
        <strain evidence="10">MSAO_Arc3</strain>
    </source>
</reference>
<evidence type="ECO:0000256" key="8">
    <source>
        <dbReference type="SAM" id="MobiDB-lite"/>
    </source>
</evidence>
<name>A0A3R7XFT2_9EURY</name>
<dbReference type="GO" id="GO:0003824">
    <property type="term" value="F:catalytic activity"/>
    <property type="evidence" value="ECO:0007669"/>
    <property type="project" value="InterPro"/>
</dbReference>
<proteinExistence type="predicted"/>
<dbReference type="PROSITE" id="PS51918">
    <property type="entry name" value="RADICAL_SAM"/>
    <property type="match status" value="1"/>
</dbReference>
<evidence type="ECO:0000256" key="5">
    <source>
        <dbReference type="ARBA" id="ARBA00023002"/>
    </source>
</evidence>
<comment type="caution">
    <text evidence="10">The sequence shown here is derived from an EMBL/GenBank/DDBJ whole genome shotgun (WGS) entry which is preliminary data.</text>
</comment>
<dbReference type="PIRSF" id="PIRSF037420">
    <property type="entry name" value="PQQ_syn_pqqE"/>
    <property type="match status" value="1"/>
</dbReference>
<dbReference type="SMART" id="SM00729">
    <property type="entry name" value="Elp3"/>
    <property type="match status" value="1"/>
</dbReference>
<dbReference type="NCBIfam" id="TIGR04085">
    <property type="entry name" value="rSAM_more_4Fe4S"/>
    <property type="match status" value="1"/>
</dbReference>
<dbReference type="InterPro" id="IPR034480">
    <property type="entry name" value="Heme_synthase-like"/>
</dbReference>
<dbReference type="InterPro" id="IPR007197">
    <property type="entry name" value="rSAM"/>
</dbReference>
<dbReference type="CDD" id="cd21123">
    <property type="entry name" value="SPASM_MftC-like"/>
    <property type="match status" value="1"/>
</dbReference>
<dbReference type="SFLD" id="SFLDG01385">
    <property type="entry name" value="heme_carboxy_lyase_like"/>
    <property type="match status" value="1"/>
</dbReference>
<comment type="cofactor">
    <cofactor evidence="1">
        <name>[4Fe-4S] cluster</name>
        <dbReference type="ChEBI" id="CHEBI:49883"/>
    </cofactor>
</comment>
<dbReference type="InterPro" id="IPR030896">
    <property type="entry name" value="rSAM_AhbD_hemeb"/>
</dbReference>
<accession>A0A3R7XFT2</accession>
<dbReference type="PANTHER" id="PTHR11228:SF34">
    <property type="entry name" value="TUNGSTEN-CONTAINING ALDEHYDE FERREDOXIN OXIDOREDUCTASE COFACTOR MODIFYING PROTEIN"/>
    <property type="match status" value="1"/>
</dbReference>
<evidence type="ECO:0000256" key="6">
    <source>
        <dbReference type="ARBA" id="ARBA00023004"/>
    </source>
</evidence>
<evidence type="ECO:0000259" key="9">
    <source>
        <dbReference type="PROSITE" id="PS51918"/>
    </source>
</evidence>
<evidence type="ECO:0000313" key="11">
    <source>
        <dbReference type="Proteomes" id="UP000284763"/>
    </source>
</evidence>
<feature type="region of interest" description="Disordered" evidence="8">
    <location>
        <begin position="236"/>
        <end position="260"/>
    </location>
</feature>
<feature type="domain" description="Radical SAM core" evidence="9">
    <location>
        <begin position="5"/>
        <end position="222"/>
    </location>
</feature>
<dbReference type="AlphaFoldDB" id="A0A3R7XFT2"/>
<keyword evidence="6" id="KW-0408">Iron</keyword>
<dbReference type="EMBL" id="QZAB01000489">
    <property type="protein sequence ID" value="RQD81935.1"/>
    <property type="molecule type" value="Genomic_DNA"/>
</dbReference>
<dbReference type="Pfam" id="PF04055">
    <property type="entry name" value="Radical_SAM"/>
    <property type="match status" value="1"/>
</dbReference>
<gene>
    <name evidence="10" type="primary">ahbD</name>
    <name evidence="10" type="ORF">D5R95_07750</name>
</gene>
<dbReference type="GO" id="GO:0051539">
    <property type="term" value="F:4 iron, 4 sulfur cluster binding"/>
    <property type="evidence" value="ECO:0007669"/>
    <property type="project" value="UniProtKB-KW"/>
</dbReference>
<dbReference type="SFLD" id="SFLDG01386">
    <property type="entry name" value="main_SPASM_domain-containing"/>
    <property type="match status" value="1"/>
</dbReference>
<dbReference type="InterPro" id="IPR023885">
    <property type="entry name" value="4Fe4S-binding_SPASM_dom"/>
</dbReference>
<dbReference type="InterPro" id="IPR050377">
    <property type="entry name" value="Radical_SAM_PqqE_MftC-like"/>
</dbReference>
<dbReference type="Pfam" id="PF13186">
    <property type="entry name" value="SPASM"/>
    <property type="match status" value="1"/>
</dbReference>